<dbReference type="SUPFAM" id="SSF52540">
    <property type="entry name" value="P-loop containing nucleoside triphosphate hydrolases"/>
    <property type="match status" value="1"/>
</dbReference>
<dbReference type="InterPro" id="IPR006597">
    <property type="entry name" value="Sel1-like"/>
</dbReference>
<dbReference type="SMART" id="SM00671">
    <property type="entry name" value="SEL1"/>
    <property type="match status" value="4"/>
</dbReference>
<feature type="region of interest" description="Disordered" evidence="1">
    <location>
        <begin position="37"/>
        <end position="106"/>
    </location>
</feature>
<dbReference type="InterPro" id="IPR050767">
    <property type="entry name" value="Sel1_AlgK"/>
</dbReference>
<dbReference type="RefSeq" id="WP_282763120.1">
    <property type="nucleotide sequence ID" value="NZ_JASCTH010000018.1"/>
</dbReference>
<gene>
    <name evidence="3" type="ORF">QLQ12_26160</name>
</gene>
<dbReference type="PANTHER" id="PTHR11102">
    <property type="entry name" value="SEL-1-LIKE PROTEIN"/>
    <property type="match status" value="1"/>
</dbReference>
<feature type="transmembrane region" description="Helical" evidence="2">
    <location>
        <begin position="7"/>
        <end position="27"/>
    </location>
</feature>
<protein>
    <submittedName>
        <fullName evidence="3">Tetratricopeptide repeat protein</fullName>
    </submittedName>
</protein>
<name>A0ABT6WQU5_9ACTN</name>
<keyword evidence="2" id="KW-0472">Membrane</keyword>
<dbReference type="SUPFAM" id="SSF81901">
    <property type="entry name" value="HCP-like"/>
    <property type="match status" value="2"/>
</dbReference>
<dbReference type="Gene3D" id="1.25.40.10">
    <property type="entry name" value="Tetratricopeptide repeat domain"/>
    <property type="match status" value="1"/>
</dbReference>
<accession>A0ABT6WQU5</accession>
<proteinExistence type="predicted"/>
<dbReference type="InterPro" id="IPR027417">
    <property type="entry name" value="P-loop_NTPase"/>
</dbReference>
<sequence length="757" mass="83386">MADKWSSVFAMLLAYSVAAISVIVWVFRTTRPTQFEDSKDVQFPSPNHPAMKGFRSPGGRIPTVSTASPTDLGIKPSIEVGSEHQDNKNSIKNSPTPHDHGTRSDDLVPYVERDIDEALRQAVLRGGFVLVFGPSAAGKSRTAFQSLTALPTNTPVFVPQSPESVSNLVENLDQHRDLVLWLDDLERFLVPGSLSTVVLDRIRGSDHRVLIIATMRSEELAKFEGADTLGTDIQARSLIRAGSDVLSQTDQRIEIRNRLSEKEASIASATADERIRRALAADFGFGEFLAAGPQMMDRWSAGGASALHPGCAIISAAVDCRRAGFSKPIPSKVLQALYREYLEVGLREHHDVLDFAEHLRWSFQRVASASSCLIPQGNDSYMASDYLIDRALAEVGPLAMKEIPESVWSNLLALDDDSTFIWIGISAHYNQRPDVAERAFKAGAERGRPDCMNGLGVSLTARGKVEEGLVWIRRADDAGSPEADANLAYYEWKSGRLEKARSRYLRLAEEHHYIPAMMSLGVMARSQDEAIEEEHWFRRAADSGYPPGMHALAQLFVEQGEFSEAEHWFRRAYAAGHTVSIGALGHSFEARGDYSSAEQAYVQAIGSGEKMAISRLGILLERQGRFEEAEELYRRSALAGHVPCMLSLALLLSDDDRIAESEVWLRRASEAGSPIAMNGLGNLLASRGSSEEADHWFLRAAEKGYPEALLNRSSSLKKQGNRELAGLWWEPFFNGQDKESEGKLDNDDGSPGAPNMK</sequence>
<keyword evidence="2" id="KW-0812">Transmembrane</keyword>
<evidence type="ECO:0000313" key="4">
    <source>
        <dbReference type="Proteomes" id="UP001241758"/>
    </source>
</evidence>
<evidence type="ECO:0000256" key="1">
    <source>
        <dbReference type="SAM" id="MobiDB-lite"/>
    </source>
</evidence>
<evidence type="ECO:0000313" key="3">
    <source>
        <dbReference type="EMBL" id="MDI6102107.1"/>
    </source>
</evidence>
<dbReference type="Pfam" id="PF13432">
    <property type="entry name" value="TPR_16"/>
    <property type="match status" value="3"/>
</dbReference>
<feature type="compositionally biased region" description="Basic and acidic residues" evidence="1">
    <location>
        <begin position="736"/>
        <end position="746"/>
    </location>
</feature>
<organism evidence="3 4">
    <name type="scientific">Actinoplanes sandaracinus</name>
    <dbReference type="NCBI Taxonomy" id="3045177"/>
    <lineage>
        <taxon>Bacteria</taxon>
        <taxon>Bacillati</taxon>
        <taxon>Actinomycetota</taxon>
        <taxon>Actinomycetes</taxon>
        <taxon>Micromonosporales</taxon>
        <taxon>Micromonosporaceae</taxon>
        <taxon>Actinoplanes</taxon>
    </lineage>
</organism>
<reference evidence="3 4" key="1">
    <citation type="submission" date="2023-05" db="EMBL/GenBank/DDBJ databases">
        <title>Actinoplanes sp. NEAU-A12 genome sequencing.</title>
        <authorList>
            <person name="Wang Z.-S."/>
        </authorList>
    </citation>
    <scope>NUCLEOTIDE SEQUENCE [LARGE SCALE GENOMIC DNA]</scope>
    <source>
        <strain evidence="3 4">NEAU-A12</strain>
    </source>
</reference>
<dbReference type="Proteomes" id="UP001241758">
    <property type="component" value="Unassembled WGS sequence"/>
</dbReference>
<keyword evidence="4" id="KW-1185">Reference proteome</keyword>
<dbReference type="EMBL" id="JASCTH010000018">
    <property type="protein sequence ID" value="MDI6102107.1"/>
    <property type="molecule type" value="Genomic_DNA"/>
</dbReference>
<evidence type="ECO:0000256" key="2">
    <source>
        <dbReference type="SAM" id="Phobius"/>
    </source>
</evidence>
<dbReference type="InterPro" id="IPR011990">
    <property type="entry name" value="TPR-like_helical_dom_sf"/>
</dbReference>
<keyword evidence="2" id="KW-1133">Transmembrane helix</keyword>
<feature type="compositionally biased region" description="Basic and acidic residues" evidence="1">
    <location>
        <begin position="97"/>
        <end position="106"/>
    </location>
</feature>
<dbReference type="PANTHER" id="PTHR11102:SF160">
    <property type="entry name" value="ERAD-ASSOCIATED E3 UBIQUITIN-PROTEIN LIGASE COMPONENT HRD3"/>
    <property type="match status" value="1"/>
</dbReference>
<comment type="caution">
    <text evidence="3">The sequence shown here is derived from an EMBL/GenBank/DDBJ whole genome shotgun (WGS) entry which is preliminary data.</text>
</comment>
<feature type="region of interest" description="Disordered" evidence="1">
    <location>
        <begin position="734"/>
        <end position="757"/>
    </location>
</feature>